<dbReference type="Pfam" id="PF00270">
    <property type="entry name" value="DEAD"/>
    <property type="match status" value="1"/>
</dbReference>
<dbReference type="SMART" id="SM00487">
    <property type="entry name" value="DEXDc"/>
    <property type="match status" value="1"/>
</dbReference>
<dbReference type="PANTHER" id="PTHR47963:SF8">
    <property type="entry name" value="ATP-DEPENDENT RNA HELICASE DEAD"/>
    <property type="match status" value="1"/>
</dbReference>
<evidence type="ECO:0000313" key="8">
    <source>
        <dbReference type="EMBL" id="RKP11799.1"/>
    </source>
</evidence>
<feature type="domain" description="Helicase C-terminal" evidence="7">
    <location>
        <begin position="359"/>
        <end position="527"/>
    </location>
</feature>
<dbReference type="OrthoDB" id="10256233at2759"/>
<evidence type="ECO:0000256" key="3">
    <source>
        <dbReference type="ARBA" id="ARBA00022801"/>
    </source>
</evidence>
<evidence type="ECO:0000259" key="7">
    <source>
        <dbReference type="PROSITE" id="PS51194"/>
    </source>
</evidence>
<dbReference type="InterPro" id="IPR011545">
    <property type="entry name" value="DEAD/DEAH_box_helicase_dom"/>
</dbReference>
<gene>
    <name evidence="8" type="ORF">BJ684DRAFT_12422</name>
</gene>
<dbReference type="InterPro" id="IPR050547">
    <property type="entry name" value="DEAD_box_RNA_helicases"/>
</dbReference>
<evidence type="ECO:0000259" key="6">
    <source>
        <dbReference type="PROSITE" id="PS51192"/>
    </source>
</evidence>
<accession>A0A4V1IXP7</accession>
<evidence type="ECO:0000256" key="4">
    <source>
        <dbReference type="ARBA" id="ARBA00022806"/>
    </source>
</evidence>
<dbReference type="GO" id="GO:0005524">
    <property type="term" value="F:ATP binding"/>
    <property type="evidence" value="ECO:0007669"/>
    <property type="project" value="UniProtKB-KW"/>
</dbReference>
<dbReference type="PANTHER" id="PTHR47963">
    <property type="entry name" value="DEAD-BOX ATP-DEPENDENT RNA HELICASE 47, MITOCHONDRIAL"/>
    <property type="match status" value="1"/>
</dbReference>
<dbReference type="GO" id="GO:0003723">
    <property type="term" value="F:RNA binding"/>
    <property type="evidence" value="ECO:0007669"/>
    <property type="project" value="TreeGrafter"/>
</dbReference>
<name>A0A4V1IXP7_9FUNG</name>
<dbReference type="GO" id="GO:0016787">
    <property type="term" value="F:hydrolase activity"/>
    <property type="evidence" value="ECO:0007669"/>
    <property type="project" value="UniProtKB-KW"/>
</dbReference>
<organism evidence="8 9">
    <name type="scientific">Piptocephalis cylindrospora</name>
    <dbReference type="NCBI Taxonomy" id="1907219"/>
    <lineage>
        <taxon>Eukaryota</taxon>
        <taxon>Fungi</taxon>
        <taxon>Fungi incertae sedis</taxon>
        <taxon>Zoopagomycota</taxon>
        <taxon>Zoopagomycotina</taxon>
        <taxon>Zoopagomycetes</taxon>
        <taxon>Zoopagales</taxon>
        <taxon>Piptocephalidaceae</taxon>
        <taxon>Piptocephalis</taxon>
    </lineage>
</organism>
<dbReference type="AlphaFoldDB" id="A0A4V1IXP7"/>
<dbReference type="Proteomes" id="UP000267251">
    <property type="component" value="Unassembled WGS sequence"/>
</dbReference>
<dbReference type="Pfam" id="PF00271">
    <property type="entry name" value="Helicase_C"/>
    <property type="match status" value="1"/>
</dbReference>
<dbReference type="SUPFAM" id="SSF52540">
    <property type="entry name" value="P-loop containing nucleoside triphosphate hydrolases"/>
    <property type="match status" value="2"/>
</dbReference>
<sequence length="527" mass="58379">MQGRNTLANLVTRPGRFLPLRGQHAPFFGVVRYTSNLRALARQPVFLPKPSSLAHGRSIRQSSQLYSTQLSELSAEAAGSFSDLGIRSTLVSMLASELKITQPSVIQERLIPHILHDKPDLLVRDVTGSGKSLGILLAILSTRRRNARDTSPTAIVLTPSRELAQQFLQWTRLLIPSSVVPNLDPIIQVAVRDAFADVSAEESLKYTTPHILVGTPGYVQELYGKGLFDTDHTRSIVLDEADTLVKLPRKHASIRQRFHRERHPSPTSILMDVWCRGSEKESRSKPQVILVSATMSVPLRNYAHYRGWLGAQKNLREESENEKGGKPMLFLDGTDGTVRVAPRIQHHCLAKGENLSKKQREELAKQVEQEKRTFFVDTTTEAVAIVAQLSGILDPEHPPQDVLVFAPASYSMEDISGGLLRQGLPAKDEETNSAGKCPARTTTFWVGGEQTARGLDIPGCEWVFFLGAPKSIMSYVHVSGRTGRQGGAWHSGTGRCMTIIPAWQEGRMRVLYGSMKLHVDPYEYVAS</sequence>
<keyword evidence="9" id="KW-1185">Reference proteome</keyword>
<dbReference type="PROSITE" id="PS51192">
    <property type="entry name" value="HELICASE_ATP_BIND_1"/>
    <property type="match status" value="1"/>
</dbReference>
<dbReference type="GO" id="GO:0003724">
    <property type="term" value="F:RNA helicase activity"/>
    <property type="evidence" value="ECO:0007669"/>
    <property type="project" value="UniProtKB-EC"/>
</dbReference>
<keyword evidence="5" id="KW-0067">ATP-binding</keyword>
<dbReference type="InterPro" id="IPR014001">
    <property type="entry name" value="Helicase_ATP-bd"/>
</dbReference>
<dbReference type="InterPro" id="IPR027417">
    <property type="entry name" value="P-loop_NTPase"/>
</dbReference>
<dbReference type="SMART" id="SM00490">
    <property type="entry name" value="HELICc"/>
    <property type="match status" value="1"/>
</dbReference>
<keyword evidence="3 8" id="KW-0378">Hydrolase</keyword>
<proteinExistence type="predicted"/>
<reference evidence="9" key="1">
    <citation type="journal article" date="2018" name="Nat. Microbiol.">
        <title>Leveraging single-cell genomics to expand the fungal tree of life.</title>
        <authorList>
            <person name="Ahrendt S.R."/>
            <person name="Quandt C.A."/>
            <person name="Ciobanu D."/>
            <person name="Clum A."/>
            <person name="Salamov A."/>
            <person name="Andreopoulos B."/>
            <person name="Cheng J.F."/>
            <person name="Woyke T."/>
            <person name="Pelin A."/>
            <person name="Henrissat B."/>
            <person name="Reynolds N.K."/>
            <person name="Benny G.L."/>
            <person name="Smith M.E."/>
            <person name="James T.Y."/>
            <person name="Grigoriev I.V."/>
        </authorList>
    </citation>
    <scope>NUCLEOTIDE SEQUENCE [LARGE SCALE GENOMIC DNA]</scope>
</reference>
<evidence type="ECO:0000256" key="2">
    <source>
        <dbReference type="ARBA" id="ARBA00022741"/>
    </source>
</evidence>
<keyword evidence="4" id="KW-0347">Helicase</keyword>
<dbReference type="EMBL" id="KZ988647">
    <property type="protein sequence ID" value="RKP11799.1"/>
    <property type="molecule type" value="Genomic_DNA"/>
</dbReference>
<dbReference type="InterPro" id="IPR001650">
    <property type="entry name" value="Helicase_C-like"/>
</dbReference>
<protein>
    <recommendedName>
        <fullName evidence="1">RNA helicase</fullName>
        <ecNumber evidence="1">3.6.4.13</ecNumber>
    </recommendedName>
</protein>
<dbReference type="Gene3D" id="3.40.50.300">
    <property type="entry name" value="P-loop containing nucleotide triphosphate hydrolases"/>
    <property type="match status" value="2"/>
</dbReference>
<keyword evidence="2" id="KW-0547">Nucleotide-binding</keyword>
<feature type="domain" description="Helicase ATP-binding" evidence="6">
    <location>
        <begin position="112"/>
        <end position="313"/>
    </location>
</feature>
<dbReference type="EC" id="3.6.4.13" evidence="1"/>
<evidence type="ECO:0000256" key="5">
    <source>
        <dbReference type="ARBA" id="ARBA00022840"/>
    </source>
</evidence>
<evidence type="ECO:0000256" key="1">
    <source>
        <dbReference type="ARBA" id="ARBA00012552"/>
    </source>
</evidence>
<evidence type="ECO:0000313" key="9">
    <source>
        <dbReference type="Proteomes" id="UP000267251"/>
    </source>
</evidence>
<dbReference type="PROSITE" id="PS51194">
    <property type="entry name" value="HELICASE_CTER"/>
    <property type="match status" value="1"/>
</dbReference>